<evidence type="ECO:0008006" key="3">
    <source>
        <dbReference type="Google" id="ProtNLM"/>
    </source>
</evidence>
<dbReference type="AlphaFoldDB" id="A0A8I2YZ79"/>
<evidence type="ECO:0000313" key="1">
    <source>
        <dbReference type="EMBL" id="KAG6380684.1"/>
    </source>
</evidence>
<evidence type="ECO:0000313" key="2">
    <source>
        <dbReference type="Proteomes" id="UP000683000"/>
    </source>
</evidence>
<accession>A0A8I2YZ79</accession>
<dbReference type="Proteomes" id="UP000683000">
    <property type="component" value="Unassembled WGS sequence"/>
</dbReference>
<organism evidence="1 2">
    <name type="scientific">Boletus reticuloceps</name>
    <dbReference type="NCBI Taxonomy" id="495285"/>
    <lineage>
        <taxon>Eukaryota</taxon>
        <taxon>Fungi</taxon>
        <taxon>Dikarya</taxon>
        <taxon>Basidiomycota</taxon>
        <taxon>Agaricomycotina</taxon>
        <taxon>Agaricomycetes</taxon>
        <taxon>Agaricomycetidae</taxon>
        <taxon>Boletales</taxon>
        <taxon>Boletineae</taxon>
        <taxon>Boletaceae</taxon>
        <taxon>Boletoideae</taxon>
        <taxon>Boletus</taxon>
    </lineage>
</organism>
<comment type="caution">
    <text evidence="1">The sequence shown here is derived from an EMBL/GenBank/DDBJ whole genome shotgun (WGS) entry which is preliminary data.</text>
</comment>
<gene>
    <name evidence="1" type="ORF">JVT61DRAFT_5059</name>
</gene>
<dbReference type="InterPro" id="IPR013083">
    <property type="entry name" value="Znf_RING/FYVE/PHD"/>
</dbReference>
<protein>
    <recommendedName>
        <fullName evidence="3">Zinc finger C3HC4 RING-type domain-containing protein</fullName>
    </recommendedName>
</protein>
<proteinExistence type="predicted"/>
<dbReference type="EMBL" id="JAGFBS010000002">
    <property type="protein sequence ID" value="KAG6380684.1"/>
    <property type="molecule type" value="Genomic_DNA"/>
</dbReference>
<sequence>MFHLRSSSLRECSHGFCLACLRTWFQRLIYDDIRHTPFPPGLDERIRNPPYTAESLAKLYHHKVIKFAYFRCPYCQESVWDRPIEIPIVNQVIRLLSATYLGLPADSASFPGDIDPNDLWAGIFPADN</sequence>
<dbReference type="Gene3D" id="3.30.40.10">
    <property type="entry name" value="Zinc/RING finger domain, C3HC4 (zinc finger)"/>
    <property type="match status" value="1"/>
</dbReference>
<dbReference type="OrthoDB" id="2669864at2759"/>
<reference evidence="1" key="1">
    <citation type="submission" date="2021-03" db="EMBL/GenBank/DDBJ databases">
        <title>Evolutionary innovations through gain and loss of genes in the ectomycorrhizal Boletales.</title>
        <authorList>
            <person name="Wu G."/>
            <person name="Miyauchi S."/>
            <person name="Morin E."/>
            <person name="Yang Z.-L."/>
            <person name="Xu J."/>
            <person name="Martin F.M."/>
        </authorList>
    </citation>
    <scope>NUCLEOTIDE SEQUENCE</scope>
    <source>
        <strain evidence="1">BR01</strain>
    </source>
</reference>
<dbReference type="SUPFAM" id="SSF57850">
    <property type="entry name" value="RING/U-box"/>
    <property type="match status" value="1"/>
</dbReference>
<name>A0A8I2YZ79_9AGAM</name>
<keyword evidence="2" id="KW-1185">Reference proteome</keyword>